<keyword evidence="3" id="KW-1185">Reference proteome</keyword>
<dbReference type="Proteomes" id="UP000590740">
    <property type="component" value="Unassembled WGS sequence"/>
</dbReference>
<dbReference type="RefSeq" id="WP_184343944.1">
    <property type="nucleotide sequence ID" value="NZ_JACHIG010000015.1"/>
</dbReference>
<evidence type="ECO:0000313" key="2">
    <source>
        <dbReference type="EMBL" id="MBB5035300.1"/>
    </source>
</evidence>
<reference evidence="2 3" key="1">
    <citation type="submission" date="2020-08" db="EMBL/GenBank/DDBJ databases">
        <title>Genomic Encyclopedia of Type Strains, Phase IV (KMG-IV): sequencing the most valuable type-strain genomes for metagenomic binning, comparative biology and taxonomic classification.</title>
        <authorList>
            <person name="Goeker M."/>
        </authorList>
    </citation>
    <scope>NUCLEOTIDE SEQUENCE [LARGE SCALE GENOMIC DNA]</scope>
    <source>
        <strain evidence="2 3">DSM 12252</strain>
    </source>
</reference>
<accession>A0A7W8DMQ7</accession>
<comment type="caution">
    <text evidence="2">The sequence shown here is derived from an EMBL/GenBank/DDBJ whole genome shotgun (WGS) entry which is preliminary data.</text>
</comment>
<protein>
    <recommendedName>
        <fullName evidence="1">Phosphodiester glycosidase domain-containing protein</fullName>
    </recommendedName>
</protein>
<evidence type="ECO:0000259" key="1">
    <source>
        <dbReference type="Pfam" id="PF09992"/>
    </source>
</evidence>
<dbReference type="EMBL" id="JACHIG010000015">
    <property type="protein sequence ID" value="MBB5035300.1"/>
    <property type="molecule type" value="Genomic_DNA"/>
</dbReference>
<sequence length="315" mass="34682">MDAGRCESTHQGTVGTLSRAARVKVHADGSSEVYCSIMNRLILPGLVALIFSHTLLAQHVESASEWRELAKGIALARFPLQDAKPHEFVIVRVDPKVARLQLLAANDKRHAALTADEWAKQHDLNVVINAGMFELDHVTHTGLMKSQGGEVSGKLNNLYSSFAMFAPMNGKDPVFRIFDADTENDMAGLKETAFPGYQCVLQNLRLIKRPGENRWKPQPKAWSEAALGEDDQGRALLIFCGAGLAMFDFNERLLKLPIGVVAAQHLEGGPEASLHIRCGGFELKCMGSYETGFNENYDNKEYWPIPNVIGVKANP</sequence>
<dbReference type="InterPro" id="IPR018711">
    <property type="entry name" value="NAGPA"/>
</dbReference>
<evidence type="ECO:0000313" key="3">
    <source>
        <dbReference type="Proteomes" id="UP000590740"/>
    </source>
</evidence>
<dbReference type="AlphaFoldDB" id="A0A7W8DMQ7"/>
<gene>
    <name evidence="2" type="ORF">HNQ65_004910</name>
</gene>
<dbReference type="Pfam" id="PF09992">
    <property type="entry name" value="NAGPA"/>
    <property type="match status" value="1"/>
</dbReference>
<proteinExistence type="predicted"/>
<name>A0A7W8DMQ7_9BACT</name>
<feature type="domain" description="Phosphodiester glycosidase" evidence="1">
    <location>
        <begin position="124"/>
        <end position="311"/>
    </location>
</feature>
<organism evidence="2 3">
    <name type="scientific">Prosthecobacter vanneervenii</name>
    <dbReference type="NCBI Taxonomy" id="48466"/>
    <lineage>
        <taxon>Bacteria</taxon>
        <taxon>Pseudomonadati</taxon>
        <taxon>Verrucomicrobiota</taxon>
        <taxon>Verrucomicrobiia</taxon>
        <taxon>Verrucomicrobiales</taxon>
        <taxon>Verrucomicrobiaceae</taxon>
        <taxon>Prosthecobacter</taxon>
    </lineage>
</organism>